<protein>
    <submittedName>
        <fullName evidence="3">Uncharacterized protein</fullName>
    </submittedName>
</protein>
<dbReference type="Proteomes" id="UP000261620">
    <property type="component" value="Unplaced"/>
</dbReference>
<evidence type="ECO:0000313" key="4">
    <source>
        <dbReference type="Proteomes" id="UP000261620"/>
    </source>
</evidence>
<evidence type="ECO:0000256" key="1">
    <source>
        <dbReference type="SAM" id="MobiDB-lite"/>
    </source>
</evidence>
<dbReference type="AlphaFoldDB" id="A0A3Q3VVK2"/>
<keyword evidence="2" id="KW-0472">Membrane</keyword>
<feature type="transmembrane region" description="Helical" evidence="2">
    <location>
        <begin position="79"/>
        <end position="100"/>
    </location>
</feature>
<keyword evidence="4" id="KW-1185">Reference proteome</keyword>
<evidence type="ECO:0000313" key="3">
    <source>
        <dbReference type="Ensembl" id="ENSMMOP00000006931.1"/>
    </source>
</evidence>
<dbReference type="InterPro" id="IPR027835">
    <property type="entry name" value="TMEM174"/>
</dbReference>
<name>A0A3Q3VVK2_MOLML</name>
<proteinExistence type="predicted"/>
<sequence>METSTGRIPTAALSGPRDGLPQMVTTAPCPPRSDSLLDGEKTGATLLFSGVFLTLVGVIFTTMGWQHYLVNPTFEWTQLLGPILISVGGTFILTSLCRFLSCKPRDEEVPVMEQTSAGHSFTLSGVNQQVVLCGAAAMHRFPPVYNFVNEEVCQAIEFHPGSSVSGIHGVLIPPPENTWMSISSSLKSSASDTCRLSLFRIGRMIDENSTCSRPPAYEDIYPSFNKLT</sequence>
<evidence type="ECO:0000256" key="2">
    <source>
        <dbReference type="SAM" id="Phobius"/>
    </source>
</evidence>
<feature type="transmembrane region" description="Helical" evidence="2">
    <location>
        <begin position="46"/>
        <end position="67"/>
    </location>
</feature>
<dbReference type="Pfam" id="PF15029">
    <property type="entry name" value="TMEM174"/>
    <property type="match status" value="1"/>
</dbReference>
<keyword evidence="2" id="KW-1133">Transmembrane helix</keyword>
<keyword evidence="2" id="KW-0812">Transmembrane</keyword>
<organism evidence="3 4">
    <name type="scientific">Mola mola</name>
    <name type="common">Ocean sunfish</name>
    <name type="synonym">Tetraodon mola</name>
    <dbReference type="NCBI Taxonomy" id="94237"/>
    <lineage>
        <taxon>Eukaryota</taxon>
        <taxon>Metazoa</taxon>
        <taxon>Chordata</taxon>
        <taxon>Craniata</taxon>
        <taxon>Vertebrata</taxon>
        <taxon>Euteleostomi</taxon>
        <taxon>Actinopterygii</taxon>
        <taxon>Neopterygii</taxon>
        <taxon>Teleostei</taxon>
        <taxon>Neoteleostei</taxon>
        <taxon>Acanthomorphata</taxon>
        <taxon>Eupercaria</taxon>
        <taxon>Tetraodontiformes</taxon>
        <taxon>Molidae</taxon>
        <taxon>Mola</taxon>
    </lineage>
</organism>
<dbReference type="OMA" id="YYTIYPP"/>
<dbReference type="Ensembl" id="ENSMMOT00000007061.1">
    <property type="protein sequence ID" value="ENSMMOP00000006931.1"/>
    <property type="gene ID" value="ENSMMOG00000005387.1"/>
</dbReference>
<feature type="region of interest" description="Disordered" evidence="1">
    <location>
        <begin position="1"/>
        <end position="22"/>
    </location>
</feature>
<reference evidence="3" key="1">
    <citation type="submission" date="2025-08" db="UniProtKB">
        <authorList>
            <consortium name="Ensembl"/>
        </authorList>
    </citation>
    <scope>IDENTIFICATION</scope>
</reference>
<dbReference type="PANTHER" id="PTHR31020:SF1">
    <property type="entry name" value="TRANSMEMBRANE PROTEIN 174"/>
    <property type="match status" value="1"/>
</dbReference>
<dbReference type="STRING" id="94237.ENSMMOP00000006931"/>
<dbReference type="PANTHER" id="PTHR31020">
    <property type="entry name" value="TRANSMEMBRANE PROTEIN 174"/>
    <property type="match status" value="1"/>
</dbReference>
<reference evidence="3" key="2">
    <citation type="submission" date="2025-09" db="UniProtKB">
        <authorList>
            <consortium name="Ensembl"/>
        </authorList>
    </citation>
    <scope>IDENTIFICATION</scope>
</reference>
<accession>A0A3Q3VVK2</accession>